<sequence length="63" mass="6083">MGSTSAGTDPAGTVAGTTAAGAAAARMMHPGVAGAGPMSDQRSAAPQRGGKRRGVRIVSDDDD</sequence>
<comment type="caution">
    <text evidence="2">The sequence shown here is derived from an EMBL/GenBank/DDBJ whole genome shotgun (WGS) entry which is preliminary data.</text>
</comment>
<gene>
    <name evidence="2" type="ORF">DCP95_06335</name>
</gene>
<accession>A0A3C1KCE0</accession>
<name>A0A3C1KCE0_9MICO</name>
<dbReference type="Proteomes" id="UP000257479">
    <property type="component" value="Unassembled WGS sequence"/>
</dbReference>
<dbReference type="EMBL" id="DMNG01000108">
    <property type="protein sequence ID" value="HAN24178.1"/>
    <property type="molecule type" value="Genomic_DNA"/>
</dbReference>
<reference evidence="2 3" key="1">
    <citation type="journal article" date="2018" name="Nat. Biotechnol.">
        <title>A standardized bacterial taxonomy based on genome phylogeny substantially revises the tree of life.</title>
        <authorList>
            <person name="Parks D.H."/>
            <person name="Chuvochina M."/>
            <person name="Waite D.W."/>
            <person name="Rinke C."/>
            <person name="Skarshewski A."/>
            <person name="Chaumeil P.A."/>
            <person name="Hugenholtz P."/>
        </authorList>
    </citation>
    <scope>NUCLEOTIDE SEQUENCE [LARGE SCALE GENOMIC DNA]</scope>
    <source>
        <strain evidence="2">UBA9152</strain>
    </source>
</reference>
<protein>
    <submittedName>
        <fullName evidence="2">Uncharacterized protein</fullName>
    </submittedName>
</protein>
<evidence type="ECO:0000313" key="2">
    <source>
        <dbReference type="EMBL" id="HAN24178.1"/>
    </source>
</evidence>
<organism evidence="2 3">
    <name type="scientific">Microbacterium ginsengisoli</name>
    <dbReference type="NCBI Taxonomy" id="400772"/>
    <lineage>
        <taxon>Bacteria</taxon>
        <taxon>Bacillati</taxon>
        <taxon>Actinomycetota</taxon>
        <taxon>Actinomycetes</taxon>
        <taxon>Micrococcales</taxon>
        <taxon>Microbacteriaceae</taxon>
        <taxon>Microbacterium</taxon>
    </lineage>
</organism>
<evidence type="ECO:0000256" key="1">
    <source>
        <dbReference type="SAM" id="MobiDB-lite"/>
    </source>
</evidence>
<feature type="compositionally biased region" description="Low complexity" evidence="1">
    <location>
        <begin position="1"/>
        <end position="25"/>
    </location>
</feature>
<feature type="region of interest" description="Disordered" evidence="1">
    <location>
        <begin position="1"/>
        <end position="63"/>
    </location>
</feature>
<proteinExistence type="predicted"/>
<dbReference type="AlphaFoldDB" id="A0A3C1KCE0"/>
<evidence type="ECO:0000313" key="3">
    <source>
        <dbReference type="Proteomes" id="UP000257479"/>
    </source>
</evidence>